<keyword evidence="2" id="KW-1185">Reference proteome</keyword>
<comment type="caution">
    <text evidence="1">The sequence shown here is derived from an EMBL/GenBank/DDBJ whole genome shotgun (WGS) entry which is preliminary data.</text>
</comment>
<dbReference type="Proteomes" id="UP000031668">
    <property type="component" value="Unassembled WGS sequence"/>
</dbReference>
<evidence type="ECO:0000313" key="1">
    <source>
        <dbReference type="EMBL" id="KII67781.1"/>
    </source>
</evidence>
<name>A0A0C2MKP1_THEKT</name>
<accession>A0A0C2MKP1</accession>
<gene>
    <name evidence="1" type="ORF">RF11_15742</name>
</gene>
<proteinExistence type="predicted"/>
<reference evidence="1 2" key="1">
    <citation type="journal article" date="2014" name="Genome Biol. Evol.">
        <title>The genome of the myxosporean Thelohanellus kitauei shows adaptations to nutrient acquisition within its fish host.</title>
        <authorList>
            <person name="Yang Y."/>
            <person name="Xiong J."/>
            <person name="Zhou Z."/>
            <person name="Huo F."/>
            <person name="Miao W."/>
            <person name="Ran C."/>
            <person name="Liu Y."/>
            <person name="Zhang J."/>
            <person name="Feng J."/>
            <person name="Wang M."/>
            <person name="Wang M."/>
            <person name="Wang L."/>
            <person name="Yao B."/>
        </authorList>
    </citation>
    <scope>NUCLEOTIDE SEQUENCE [LARGE SCALE GENOMIC DNA]</scope>
    <source>
        <strain evidence="1">Wuqing</strain>
    </source>
</reference>
<dbReference type="AlphaFoldDB" id="A0A0C2MKP1"/>
<evidence type="ECO:0000313" key="2">
    <source>
        <dbReference type="Proteomes" id="UP000031668"/>
    </source>
</evidence>
<protein>
    <submittedName>
        <fullName evidence="1">Uncharacterized protein</fullName>
    </submittedName>
</protein>
<dbReference type="EMBL" id="JWZT01003083">
    <property type="protein sequence ID" value="KII67781.1"/>
    <property type="molecule type" value="Genomic_DNA"/>
</dbReference>
<organism evidence="1 2">
    <name type="scientific">Thelohanellus kitauei</name>
    <name type="common">Myxosporean</name>
    <dbReference type="NCBI Taxonomy" id="669202"/>
    <lineage>
        <taxon>Eukaryota</taxon>
        <taxon>Metazoa</taxon>
        <taxon>Cnidaria</taxon>
        <taxon>Myxozoa</taxon>
        <taxon>Myxosporea</taxon>
        <taxon>Bivalvulida</taxon>
        <taxon>Platysporina</taxon>
        <taxon>Myxobolidae</taxon>
        <taxon>Thelohanellus</taxon>
    </lineage>
</organism>
<sequence length="99" mass="11455">MEKTVYRFSYLSQNNFNGVQLKDIKFAYNSAFIKLGSINPLSAAQPETPEVDFDRSIVDKGIFNFEYDLIDQIQLNIFTDILMIYLCIDSCYPSFFIPS</sequence>